<evidence type="ECO:0000256" key="1">
    <source>
        <dbReference type="ARBA" id="ARBA00000085"/>
    </source>
</evidence>
<proteinExistence type="predicted"/>
<keyword evidence="4" id="KW-0472">Membrane</keyword>
<evidence type="ECO:0000256" key="2">
    <source>
        <dbReference type="ARBA" id="ARBA00012438"/>
    </source>
</evidence>
<dbReference type="InterPro" id="IPR003661">
    <property type="entry name" value="HisK_dim/P_dom"/>
</dbReference>
<dbReference type="SUPFAM" id="SSF47384">
    <property type="entry name" value="Homodimeric domain of signal transducing histidine kinase"/>
    <property type="match status" value="1"/>
</dbReference>
<keyword evidence="3" id="KW-0597">Phosphoprotein</keyword>
<dbReference type="CDD" id="cd00082">
    <property type="entry name" value="HisKA"/>
    <property type="match status" value="1"/>
</dbReference>
<keyword evidence="7" id="KW-1185">Reference proteome</keyword>
<dbReference type="Pfam" id="PF02518">
    <property type="entry name" value="HATPase_c"/>
    <property type="match status" value="1"/>
</dbReference>
<evidence type="ECO:0000313" key="6">
    <source>
        <dbReference type="EMBL" id="PZA17584.1"/>
    </source>
</evidence>
<protein>
    <recommendedName>
        <fullName evidence="2">histidine kinase</fullName>
        <ecNumber evidence="2">2.7.13.3</ecNumber>
    </recommendedName>
</protein>
<feature type="transmembrane region" description="Helical" evidence="4">
    <location>
        <begin position="26"/>
        <end position="43"/>
    </location>
</feature>
<dbReference type="EC" id="2.7.13.3" evidence="2"/>
<dbReference type="EMBL" id="QKOE01000003">
    <property type="protein sequence ID" value="PZA17584.1"/>
    <property type="molecule type" value="Genomic_DNA"/>
</dbReference>
<dbReference type="PANTHER" id="PTHR43065">
    <property type="entry name" value="SENSOR HISTIDINE KINASE"/>
    <property type="match status" value="1"/>
</dbReference>
<evidence type="ECO:0000313" key="7">
    <source>
        <dbReference type="Proteomes" id="UP000248259"/>
    </source>
</evidence>
<feature type="transmembrane region" description="Helical" evidence="4">
    <location>
        <begin position="228"/>
        <end position="247"/>
    </location>
</feature>
<sequence length="535" mass="59509">MVATAMQAQPLTAGRSIPRFIRDRRWWLLPLLLWAVGVTAYVSNHLVQLRAHTTEVALEGARNMFRMVVLTRNWNASHGGVYVPVTPRIQPNPYLDHPRRDITTTDGMALTMVNPAYMTRLIGEMIESDSGAVFRLTSLNPLRPANLPDAWEAKVLSSFDRGQKEAFSIEQRGGQTLLRYMAPLYVKESCLQCHEKQGYQLDDVRGGISVSQPYAPIARVVRAQAFEVGPIALATFLLFSALGWLLLEQLRRRWFELAEHARRLEDTQGQLLQSEKLASIGQLAAGVAHEINNPIGYVNSNLGTLDSYCKQLLELLERARRGQATQADFDAADFDYLQQDIGELLHESRGGIDRVRKIVADLKDFSRIDQAEWTDADLNAGIESTLNVVWNELKYKADVVREYTSLPPVPCILAQINQVVMNLLVNAAHAIDQHGTITLRTGADPGFAWIEIEDTGKGMTPEVMQHIFEPFYTTKAVGKGTGLGLSVSYDIVRKHGGRIDVSSTPGKGSVFRVWLPLHPRAQVALHAQASSPASE</sequence>
<dbReference type="PROSITE" id="PS50109">
    <property type="entry name" value="HIS_KIN"/>
    <property type="match status" value="1"/>
</dbReference>
<dbReference type="SMART" id="SM00388">
    <property type="entry name" value="HisKA"/>
    <property type="match status" value="1"/>
</dbReference>
<dbReference type="Gene3D" id="3.30.450.290">
    <property type="match status" value="1"/>
</dbReference>
<dbReference type="Gene3D" id="3.30.565.10">
    <property type="entry name" value="Histidine kinase-like ATPase, C-terminal domain"/>
    <property type="match status" value="1"/>
</dbReference>
<dbReference type="Gene3D" id="1.10.287.130">
    <property type="match status" value="1"/>
</dbReference>
<dbReference type="PRINTS" id="PR00344">
    <property type="entry name" value="BCTRLSENSOR"/>
</dbReference>
<gene>
    <name evidence="6" type="ORF">DNK49_06985</name>
</gene>
<accession>A0A323UYQ5</accession>
<feature type="domain" description="Histidine kinase" evidence="5">
    <location>
        <begin position="286"/>
        <end position="519"/>
    </location>
</feature>
<dbReference type="OrthoDB" id="224978at2"/>
<dbReference type="PANTHER" id="PTHR43065:SF50">
    <property type="entry name" value="HISTIDINE KINASE"/>
    <property type="match status" value="1"/>
</dbReference>
<dbReference type="AlphaFoldDB" id="A0A323UYQ5"/>
<comment type="caution">
    <text evidence="6">The sequence shown here is derived from an EMBL/GenBank/DDBJ whole genome shotgun (WGS) entry which is preliminary data.</text>
</comment>
<dbReference type="InterPro" id="IPR036890">
    <property type="entry name" value="HATPase_C_sf"/>
</dbReference>
<keyword evidence="4" id="KW-0812">Transmembrane</keyword>
<dbReference type="InterPro" id="IPR036097">
    <property type="entry name" value="HisK_dim/P_sf"/>
</dbReference>
<dbReference type="GO" id="GO:0000155">
    <property type="term" value="F:phosphorelay sensor kinase activity"/>
    <property type="evidence" value="ECO:0007669"/>
    <property type="project" value="InterPro"/>
</dbReference>
<dbReference type="Pfam" id="PF11845">
    <property type="entry name" value="Tll0287-like"/>
    <property type="match status" value="1"/>
</dbReference>
<evidence type="ECO:0000259" key="5">
    <source>
        <dbReference type="PROSITE" id="PS50109"/>
    </source>
</evidence>
<dbReference type="InterPro" id="IPR004358">
    <property type="entry name" value="Sig_transdc_His_kin-like_C"/>
</dbReference>
<keyword evidence="4" id="KW-1133">Transmembrane helix</keyword>
<comment type="catalytic activity">
    <reaction evidence="1">
        <text>ATP + protein L-histidine = ADP + protein N-phospho-L-histidine.</text>
        <dbReference type="EC" id="2.7.13.3"/>
    </reaction>
</comment>
<organism evidence="6 7">
    <name type="scientific">Parazoarcus communis SWub3 = DSM 12120</name>
    <dbReference type="NCBI Taxonomy" id="1121029"/>
    <lineage>
        <taxon>Bacteria</taxon>
        <taxon>Pseudomonadati</taxon>
        <taxon>Pseudomonadota</taxon>
        <taxon>Betaproteobacteria</taxon>
        <taxon>Rhodocyclales</taxon>
        <taxon>Zoogloeaceae</taxon>
        <taxon>Parazoarcus</taxon>
    </lineage>
</organism>
<dbReference type="InterPro" id="IPR003594">
    <property type="entry name" value="HATPase_dom"/>
</dbReference>
<name>A0A323UYQ5_9RHOO</name>
<dbReference type="SUPFAM" id="SSF55874">
    <property type="entry name" value="ATPase domain of HSP90 chaperone/DNA topoisomerase II/histidine kinase"/>
    <property type="match status" value="1"/>
</dbReference>
<dbReference type="SMART" id="SM00387">
    <property type="entry name" value="HATPase_c"/>
    <property type="match status" value="1"/>
</dbReference>
<reference evidence="6 7" key="1">
    <citation type="submission" date="2018-06" db="EMBL/GenBank/DDBJ databases">
        <title>Azoarcus communis strain SWub3 genome.</title>
        <authorList>
            <person name="Zorraquino Salvo V."/>
            <person name="Toubiana D."/>
            <person name="Blumwald E."/>
        </authorList>
    </citation>
    <scope>NUCLEOTIDE SEQUENCE [LARGE SCALE GENOMIC DNA]</scope>
    <source>
        <strain evidence="6 7">SWub3</strain>
    </source>
</reference>
<evidence type="ECO:0000256" key="4">
    <source>
        <dbReference type="SAM" id="Phobius"/>
    </source>
</evidence>
<dbReference type="InterPro" id="IPR021796">
    <property type="entry name" value="Tll0287-like_dom"/>
</dbReference>
<dbReference type="InterPro" id="IPR005467">
    <property type="entry name" value="His_kinase_dom"/>
</dbReference>
<dbReference type="Proteomes" id="UP000248259">
    <property type="component" value="Unassembled WGS sequence"/>
</dbReference>
<evidence type="ECO:0000256" key="3">
    <source>
        <dbReference type="ARBA" id="ARBA00022553"/>
    </source>
</evidence>